<evidence type="ECO:0000259" key="1">
    <source>
        <dbReference type="PROSITE" id="PS50995"/>
    </source>
</evidence>
<dbReference type="OrthoDB" id="3237509at2"/>
<proteinExistence type="predicted"/>
<dbReference type="PRINTS" id="PR00598">
    <property type="entry name" value="HTHMARR"/>
</dbReference>
<sequence>MERRLVYFNVQVNDSPSADSDHVDRVQAQWAAHQPDLDTSPIAVIARLGRLHAYVDSGLHTVFRQHGLTRQSWDILASLARVGPPHRMTPTDLHQALMRTAGAITHTLHRLEYAGLVERLPDEHDRRSLLVGLTPAGEALIARVAPLHLANERRMLDALGPEEQQVLAGLLRTLLISFENEQPVPDPVRSPAARPRVTEI</sequence>
<feature type="domain" description="HTH marR-type" evidence="1">
    <location>
        <begin position="41"/>
        <end position="176"/>
    </location>
</feature>
<dbReference type="PANTHER" id="PTHR33164">
    <property type="entry name" value="TRANSCRIPTIONAL REGULATOR, MARR FAMILY"/>
    <property type="match status" value="1"/>
</dbReference>
<dbReference type="SUPFAM" id="SSF46785">
    <property type="entry name" value="Winged helix' DNA-binding domain"/>
    <property type="match status" value="1"/>
</dbReference>
<evidence type="ECO:0000313" key="2">
    <source>
        <dbReference type="EMBL" id="SEG69390.1"/>
    </source>
</evidence>
<protein>
    <submittedName>
        <fullName evidence="2">DNA-binding transcriptional regulator, MarR family</fullName>
    </submittedName>
</protein>
<dbReference type="EMBL" id="FNVU01000008">
    <property type="protein sequence ID" value="SEG69390.1"/>
    <property type="molecule type" value="Genomic_DNA"/>
</dbReference>
<accession>A0A1H6C8T4</accession>
<dbReference type="GO" id="GO:0003700">
    <property type="term" value="F:DNA-binding transcription factor activity"/>
    <property type="evidence" value="ECO:0007669"/>
    <property type="project" value="InterPro"/>
</dbReference>
<dbReference type="Pfam" id="PF12802">
    <property type="entry name" value="MarR_2"/>
    <property type="match status" value="1"/>
</dbReference>
<dbReference type="Proteomes" id="UP000236754">
    <property type="component" value="Unassembled WGS sequence"/>
</dbReference>
<keyword evidence="3" id="KW-1185">Reference proteome</keyword>
<name>A0A1H6C8T4_9ACTN</name>
<dbReference type="AlphaFoldDB" id="A0A1H6C8T4"/>
<dbReference type="GO" id="GO:0006950">
    <property type="term" value="P:response to stress"/>
    <property type="evidence" value="ECO:0007669"/>
    <property type="project" value="TreeGrafter"/>
</dbReference>
<keyword evidence="2" id="KW-0238">DNA-binding</keyword>
<dbReference type="Gene3D" id="1.10.10.10">
    <property type="entry name" value="Winged helix-like DNA-binding domain superfamily/Winged helix DNA-binding domain"/>
    <property type="match status" value="1"/>
</dbReference>
<evidence type="ECO:0000313" key="3">
    <source>
        <dbReference type="Proteomes" id="UP000236754"/>
    </source>
</evidence>
<dbReference type="InterPro" id="IPR036388">
    <property type="entry name" value="WH-like_DNA-bd_sf"/>
</dbReference>
<organism evidence="2 3">
    <name type="scientific">Actinacidiphila yanglinensis</name>
    <dbReference type="NCBI Taxonomy" id="310779"/>
    <lineage>
        <taxon>Bacteria</taxon>
        <taxon>Bacillati</taxon>
        <taxon>Actinomycetota</taxon>
        <taxon>Actinomycetes</taxon>
        <taxon>Kitasatosporales</taxon>
        <taxon>Streptomycetaceae</taxon>
        <taxon>Actinacidiphila</taxon>
    </lineage>
</organism>
<dbReference type="InterPro" id="IPR000835">
    <property type="entry name" value="HTH_MarR-typ"/>
</dbReference>
<dbReference type="GO" id="GO:0003677">
    <property type="term" value="F:DNA binding"/>
    <property type="evidence" value="ECO:0007669"/>
    <property type="project" value="UniProtKB-KW"/>
</dbReference>
<gene>
    <name evidence="2" type="ORF">SAMN05216223_108178</name>
</gene>
<dbReference type="InterPro" id="IPR036390">
    <property type="entry name" value="WH_DNA-bd_sf"/>
</dbReference>
<reference evidence="2 3" key="1">
    <citation type="submission" date="2016-10" db="EMBL/GenBank/DDBJ databases">
        <authorList>
            <person name="de Groot N.N."/>
        </authorList>
    </citation>
    <scope>NUCLEOTIDE SEQUENCE [LARGE SCALE GENOMIC DNA]</scope>
    <source>
        <strain evidence="2 3">CGMCC 4.2023</strain>
    </source>
</reference>
<dbReference type="PANTHER" id="PTHR33164:SF104">
    <property type="entry name" value="TRANSCRIPTIONAL REGULATORY PROTEIN"/>
    <property type="match status" value="1"/>
</dbReference>
<dbReference type="SMART" id="SM00347">
    <property type="entry name" value="HTH_MARR"/>
    <property type="match status" value="1"/>
</dbReference>
<dbReference type="InterPro" id="IPR039422">
    <property type="entry name" value="MarR/SlyA-like"/>
</dbReference>
<dbReference type="PROSITE" id="PS50995">
    <property type="entry name" value="HTH_MARR_2"/>
    <property type="match status" value="1"/>
</dbReference>